<organism evidence="1 2">
    <name type="scientific">Stylosanthes scabra</name>
    <dbReference type="NCBI Taxonomy" id="79078"/>
    <lineage>
        <taxon>Eukaryota</taxon>
        <taxon>Viridiplantae</taxon>
        <taxon>Streptophyta</taxon>
        <taxon>Embryophyta</taxon>
        <taxon>Tracheophyta</taxon>
        <taxon>Spermatophyta</taxon>
        <taxon>Magnoliopsida</taxon>
        <taxon>eudicotyledons</taxon>
        <taxon>Gunneridae</taxon>
        <taxon>Pentapetalae</taxon>
        <taxon>rosids</taxon>
        <taxon>fabids</taxon>
        <taxon>Fabales</taxon>
        <taxon>Fabaceae</taxon>
        <taxon>Papilionoideae</taxon>
        <taxon>50 kb inversion clade</taxon>
        <taxon>dalbergioids sensu lato</taxon>
        <taxon>Dalbergieae</taxon>
        <taxon>Pterocarpus clade</taxon>
        <taxon>Stylosanthes</taxon>
    </lineage>
</organism>
<accession>A0ABU6T7H2</accession>
<evidence type="ECO:0008006" key="3">
    <source>
        <dbReference type="Google" id="ProtNLM"/>
    </source>
</evidence>
<dbReference type="Proteomes" id="UP001341840">
    <property type="component" value="Unassembled WGS sequence"/>
</dbReference>
<evidence type="ECO:0000313" key="2">
    <source>
        <dbReference type="Proteomes" id="UP001341840"/>
    </source>
</evidence>
<protein>
    <recommendedName>
        <fullName evidence="3">RNase H type-1 domain-containing protein</fullName>
    </recommendedName>
</protein>
<keyword evidence="2" id="KW-1185">Reference proteome</keyword>
<evidence type="ECO:0000313" key="1">
    <source>
        <dbReference type="EMBL" id="MED6144479.1"/>
    </source>
</evidence>
<comment type="caution">
    <text evidence="1">The sequence shown here is derived from an EMBL/GenBank/DDBJ whole genome shotgun (WGS) entry which is preliminary data.</text>
</comment>
<gene>
    <name evidence="1" type="ORF">PIB30_015904</name>
</gene>
<feature type="non-terminal residue" evidence="1">
    <location>
        <position position="1"/>
    </location>
</feature>
<dbReference type="EMBL" id="JASCZI010090665">
    <property type="protein sequence ID" value="MED6144479.1"/>
    <property type="molecule type" value="Genomic_DNA"/>
</dbReference>
<reference evidence="1 2" key="1">
    <citation type="journal article" date="2023" name="Plants (Basel)">
        <title>Bridging the Gap: Combining Genomics and Transcriptomics Approaches to Understand Stylosanthes scabra, an Orphan Legume from the Brazilian Caatinga.</title>
        <authorList>
            <person name="Ferreira-Neto J.R.C."/>
            <person name="da Silva M.D."/>
            <person name="Binneck E."/>
            <person name="de Melo N.F."/>
            <person name="da Silva R.H."/>
            <person name="de Melo A.L.T.M."/>
            <person name="Pandolfi V."/>
            <person name="Bustamante F.O."/>
            <person name="Brasileiro-Vidal A.C."/>
            <person name="Benko-Iseppon A.M."/>
        </authorList>
    </citation>
    <scope>NUCLEOTIDE SEQUENCE [LARGE SCALE GENOMIC DNA]</scope>
    <source>
        <tissue evidence="1">Leaves</tissue>
    </source>
</reference>
<name>A0ABU6T7H2_9FABA</name>
<sequence length="118" mass="13591">ARSLVDQWDVKKTRQKSRGMRTVVEQNNTKWIWWECCAFIPESGNYSVGGYLTNSENKIKCWMGSIVEAKSEGEAYLIGLEDALQFLLEEINATHEEFTIIGYHKDILLWLKGETNTS</sequence>
<proteinExistence type="predicted"/>